<sequence length="381" mass="43424">MKLLEKILVAVDVNKDVTDQIDVAINIARTYNSQIIIVYVIPKEVLHPDISDIVIKAVKKSLLDVKETLENAGVDVVDPIIENGKPGERLLQVSADHNVNLILVGSGGSSNNNFKLGITAHKLIQLSDKPVWIVKAGGETKFSNILCPVDFSDPSRRALKNAILLTKKFRAMLRILNVYKPFTNITPRIQVDMEKENADLLLQQEYYMDEFLKEFDLSDIAFKVDVKPGSVHEIILQTIKKQGHDLLVMGTNGRSGFNRFMMGSVTERVVREMPCSFVTTKTHDMFQLKFDTEIKEIEVHLQNARVLLQKGLYKEAIGQYQMCLQINDMHIPSMYKLANIYRKIGEEKRAIHYDNMGKDLLSKLWDEKIEIEIRNHYKSGI</sequence>
<dbReference type="InterPro" id="IPR014729">
    <property type="entry name" value="Rossmann-like_a/b/a_fold"/>
</dbReference>
<protein>
    <submittedName>
        <fullName evidence="3">Nucleotide-binding universal stress protein, UspA family</fullName>
    </submittedName>
</protein>
<keyword evidence="4" id="KW-1185">Reference proteome</keyword>
<dbReference type="Pfam" id="PF00582">
    <property type="entry name" value="Usp"/>
    <property type="match status" value="2"/>
</dbReference>
<dbReference type="PRINTS" id="PR01438">
    <property type="entry name" value="UNVRSLSTRESS"/>
</dbReference>
<organism evidence="3 4">
    <name type="scientific">Saccharicrinis carchari</name>
    <dbReference type="NCBI Taxonomy" id="1168039"/>
    <lineage>
        <taxon>Bacteria</taxon>
        <taxon>Pseudomonadati</taxon>
        <taxon>Bacteroidota</taxon>
        <taxon>Bacteroidia</taxon>
        <taxon>Marinilabiliales</taxon>
        <taxon>Marinilabiliaceae</taxon>
        <taxon>Saccharicrinis</taxon>
    </lineage>
</organism>
<dbReference type="CDD" id="cd00293">
    <property type="entry name" value="USP-like"/>
    <property type="match status" value="2"/>
</dbReference>
<gene>
    <name evidence="3" type="ORF">SAMN06265379_11068</name>
</gene>
<comment type="similarity">
    <text evidence="1">Belongs to the universal stress protein A family.</text>
</comment>
<dbReference type="PANTHER" id="PTHR46268:SF22">
    <property type="entry name" value="SENSOR PROTEIN KDPD-RELATED"/>
    <property type="match status" value="1"/>
</dbReference>
<dbReference type="EMBL" id="FXTB01000010">
    <property type="protein sequence ID" value="SMO85866.1"/>
    <property type="molecule type" value="Genomic_DNA"/>
</dbReference>
<dbReference type="Gene3D" id="3.40.50.620">
    <property type="entry name" value="HUPs"/>
    <property type="match status" value="2"/>
</dbReference>
<dbReference type="PANTHER" id="PTHR46268">
    <property type="entry name" value="STRESS RESPONSE PROTEIN NHAX"/>
    <property type="match status" value="1"/>
</dbReference>
<accession>A0A521EPM0</accession>
<dbReference type="Gene3D" id="1.25.40.10">
    <property type="entry name" value="Tetratricopeptide repeat domain"/>
    <property type="match status" value="1"/>
</dbReference>
<dbReference type="OrthoDB" id="9788959at2"/>
<evidence type="ECO:0000313" key="4">
    <source>
        <dbReference type="Proteomes" id="UP000319040"/>
    </source>
</evidence>
<reference evidence="3 4" key="1">
    <citation type="submission" date="2017-05" db="EMBL/GenBank/DDBJ databases">
        <authorList>
            <person name="Varghese N."/>
            <person name="Submissions S."/>
        </authorList>
    </citation>
    <scope>NUCLEOTIDE SEQUENCE [LARGE SCALE GENOMIC DNA]</scope>
    <source>
        <strain evidence="3 4">DSM 27040</strain>
    </source>
</reference>
<dbReference type="InterPro" id="IPR006016">
    <property type="entry name" value="UspA"/>
</dbReference>
<dbReference type="SUPFAM" id="SSF52402">
    <property type="entry name" value="Adenine nucleotide alpha hydrolases-like"/>
    <property type="match status" value="2"/>
</dbReference>
<evidence type="ECO:0000259" key="2">
    <source>
        <dbReference type="Pfam" id="PF00582"/>
    </source>
</evidence>
<feature type="domain" description="UspA" evidence="2">
    <location>
        <begin position="5"/>
        <end position="135"/>
    </location>
</feature>
<dbReference type="InterPro" id="IPR006015">
    <property type="entry name" value="Universal_stress_UspA"/>
</dbReference>
<name>A0A521EPM0_SACCC</name>
<dbReference type="AlphaFoldDB" id="A0A521EPM0"/>
<dbReference type="Proteomes" id="UP000319040">
    <property type="component" value="Unassembled WGS sequence"/>
</dbReference>
<dbReference type="SUPFAM" id="SSF48452">
    <property type="entry name" value="TPR-like"/>
    <property type="match status" value="1"/>
</dbReference>
<dbReference type="InterPro" id="IPR011990">
    <property type="entry name" value="TPR-like_helical_dom_sf"/>
</dbReference>
<evidence type="ECO:0000256" key="1">
    <source>
        <dbReference type="ARBA" id="ARBA00008791"/>
    </source>
</evidence>
<proteinExistence type="inferred from homology"/>
<dbReference type="RefSeq" id="WP_142534388.1">
    <property type="nucleotide sequence ID" value="NZ_FXTB01000010.1"/>
</dbReference>
<evidence type="ECO:0000313" key="3">
    <source>
        <dbReference type="EMBL" id="SMO85866.1"/>
    </source>
</evidence>
<feature type="domain" description="UspA" evidence="2">
    <location>
        <begin position="142"/>
        <end position="278"/>
    </location>
</feature>